<feature type="domain" description="Proteasome alpha-type subunits" evidence="4">
    <location>
        <begin position="10"/>
        <end position="32"/>
    </location>
</feature>
<evidence type="ECO:0000256" key="1">
    <source>
        <dbReference type="ARBA" id="ARBA00022942"/>
    </source>
</evidence>
<comment type="subunit">
    <text evidence="3">The 20S proteasome core is composed of 14 alpha and 14 beta subunits that assemble into four stacked heptameric rings, resulting in a barrel-shaped structure. The two inner rings, each composed of seven catalytic beta subunits, are sandwiched by two outer rings, each composed of seven alpha subunits. The catalytic chamber with the active sites is on the inside of the barrel. Has a gated structure, the ends of the cylinder being occluded by the N-termini of the alpha-subunits. Is capped at one or both ends by the proteasome regulatory ATPase, PAN.</text>
</comment>
<evidence type="ECO:0000313" key="7">
    <source>
        <dbReference type="Proteomes" id="UP000277582"/>
    </source>
</evidence>
<evidence type="ECO:0000313" key="6">
    <source>
        <dbReference type="EMBL" id="RZN58221.1"/>
    </source>
</evidence>
<comment type="similarity">
    <text evidence="2 3">Belongs to the peptidase T1A family.</text>
</comment>
<dbReference type="InterPro" id="IPR050115">
    <property type="entry name" value="Proteasome_alpha"/>
</dbReference>
<reference evidence="6 8" key="2">
    <citation type="journal article" date="2019" name="Nat. Microbiol.">
        <title>Wide diversity of methane and short-chain alkane metabolisms in uncultured archaea.</title>
        <authorList>
            <person name="Borrel G."/>
            <person name="Adam P.S."/>
            <person name="McKay L.J."/>
            <person name="Chen L.X."/>
            <person name="Sierra-Garcia I.N."/>
            <person name="Sieber C.M."/>
            <person name="Letourneur Q."/>
            <person name="Ghozlane A."/>
            <person name="Andersen G.L."/>
            <person name="Li W.J."/>
            <person name="Hallam S.J."/>
            <person name="Muyzer G."/>
            <person name="de Oliveira V.M."/>
            <person name="Inskeep W.P."/>
            <person name="Banfield J.F."/>
            <person name="Gribaldo S."/>
        </authorList>
    </citation>
    <scope>NUCLEOTIDE SEQUENCE [LARGE SCALE GENOMIC DNA]</scope>
    <source>
        <strain evidence="6">NM4</strain>
    </source>
</reference>
<gene>
    <name evidence="5" type="ORF">D6D85_09950</name>
    <name evidence="6" type="ORF">EF810_07960</name>
</gene>
<keyword evidence="7" id="KW-1185">Reference proteome</keyword>
<dbReference type="EMBL" id="RXII01000121">
    <property type="protein sequence ID" value="RZN58221.1"/>
    <property type="molecule type" value="Genomic_DNA"/>
</dbReference>
<reference evidence="5 7" key="1">
    <citation type="submission" date="2018-10" db="EMBL/GenBank/DDBJ databases">
        <title>Co-occurring genomic capacity for anaerobic methane metabolism and dissimilatory sulfite reduction discovered in the Korarchaeota.</title>
        <authorList>
            <person name="Mckay L.J."/>
            <person name="Dlakic M."/>
            <person name="Fields M.W."/>
            <person name="Delmont T.O."/>
            <person name="Eren A.M."/>
            <person name="Jay Z.J."/>
            <person name="Klingelsmith K.B."/>
            <person name="Rusch D.B."/>
            <person name="Inskeep W.P."/>
        </authorList>
    </citation>
    <scope>NUCLEOTIDE SEQUENCE [LARGE SCALE GENOMIC DNA]</scope>
    <source>
        <strain evidence="5 7">MDKW</strain>
    </source>
</reference>
<sequence>MVFPQLSRGYDRAITVFSPDGRLLQVEYALAATKRAALALGVKSKEGVVLLAVKKYVSPLAEPPTKIHQIDKHIGAIAAGLVGDGLMLIDRSRQEAQYNKLIYGEPITVKNLAKRIAMFKQQYTQYAGLRPFGVMMIFGGVDDQPELYITHPGGAFYSYEAYAAGMNSDKVNDYLRDGYKPDMSLEEALVLAVSAAAKGQEEPINENTVEMAVIDTKTKEFRLLTKEEIQRIINKLPREEKPS</sequence>
<accession>A0A429GIB6</accession>
<dbReference type="Pfam" id="PF00227">
    <property type="entry name" value="Proteasome"/>
    <property type="match status" value="1"/>
</dbReference>
<dbReference type="Pfam" id="PF10584">
    <property type="entry name" value="Proteasome_A_N"/>
    <property type="match status" value="1"/>
</dbReference>
<dbReference type="GO" id="GO:0019773">
    <property type="term" value="C:proteasome core complex, alpha-subunit complex"/>
    <property type="evidence" value="ECO:0007669"/>
    <property type="project" value="UniProtKB-UniRule"/>
</dbReference>
<dbReference type="InterPro" id="IPR000426">
    <property type="entry name" value="Proteasome_asu_N"/>
</dbReference>
<comment type="subcellular location">
    <subcellularLocation>
        <location evidence="3">Cytoplasm</location>
    </subcellularLocation>
</comment>
<evidence type="ECO:0000256" key="2">
    <source>
        <dbReference type="PROSITE-ProRule" id="PRU00808"/>
    </source>
</evidence>
<dbReference type="GO" id="GO:0005737">
    <property type="term" value="C:cytoplasm"/>
    <property type="evidence" value="ECO:0007669"/>
    <property type="project" value="UniProtKB-SubCell"/>
</dbReference>
<dbReference type="InterPro" id="IPR029055">
    <property type="entry name" value="Ntn_hydrolases_N"/>
</dbReference>
<comment type="function">
    <text evidence="3">Component of the proteasome core, a large protease complex with broad specificity involved in protein degradation.</text>
</comment>
<dbReference type="GO" id="GO:0006511">
    <property type="term" value="P:ubiquitin-dependent protein catabolic process"/>
    <property type="evidence" value="ECO:0007669"/>
    <property type="project" value="InterPro"/>
</dbReference>
<dbReference type="SUPFAM" id="SSF56235">
    <property type="entry name" value="N-terminal nucleophile aminohydrolases (Ntn hydrolases)"/>
    <property type="match status" value="1"/>
</dbReference>
<dbReference type="AlphaFoldDB" id="A0A429GIB6"/>
<protein>
    <recommendedName>
        <fullName evidence="3">Proteasome subunit alpha</fullName>
    </recommendedName>
</protein>
<dbReference type="Proteomes" id="UP000316217">
    <property type="component" value="Unassembled WGS sequence"/>
</dbReference>
<dbReference type="PANTHER" id="PTHR11599">
    <property type="entry name" value="PROTEASOME SUBUNIT ALPHA/BETA"/>
    <property type="match status" value="1"/>
</dbReference>
<dbReference type="Gene3D" id="3.60.20.10">
    <property type="entry name" value="Glutamine Phosphoribosylpyrophosphate, subunit 1, domain 1"/>
    <property type="match status" value="1"/>
</dbReference>
<dbReference type="PROSITE" id="PS00388">
    <property type="entry name" value="PROTEASOME_ALPHA_1"/>
    <property type="match status" value="1"/>
</dbReference>
<keyword evidence="1 2" id="KW-0647">Proteasome</keyword>
<proteinExistence type="inferred from homology"/>
<evidence type="ECO:0000313" key="8">
    <source>
        <dbReference type="Proteomes" id="UP000316217"/>
    </source>
</evidence>
<dbReference type="Proteomes" id="UP000277582">
    <property type="component" value="Unassembled WGS sequence"/>
</dbReference>
<evidence type="ECO:0000256" key="3">
    <source>
        <dbReference type="RuleBase" id="RU000552"/>
    </source>
</evidence>
<evidence type="ECO:0000259" key="4">
    <source>
        <dbReference type="PROSITE" id="PS00388"/>
    </source>
</evidence>
<organism evidence="5 7">
    <name type="scientific">Candidatus Methanodesulfokora washburnensis</name>
    <dbReference type="NCBI Taxonomy" id="2478471"/>
    <lineage>
        <taxon>Archaea</taxon>
        <taxon>Thermoproteota</taxon>
        <taxon>Candidatus Korarchaeia</taxon>
        <taxon>Candidatus Korarchaeia incertae sedis</taxon>
        <taxon>Candidatus Methanodesulfokora</taxon>
    </lineage>
</organism>
<dbReference type="InterPro" id="IPR001353">
    <property type="entry name" value="Proteasome_sua/b"/>
</dbReference>
<evidence type="ECO:0000313" key="5">
    <source>
        <dbReference type="EMBL" id="RSN73588.1"/>
    </source>
</evidence>
<name>A0A429GIB6_9CREN</name>
<dbReference type="OrthoDB" id="9421at2157"/>
<dbReference type="GO" id="GO:0004175">
    <property type="term" value="F:endopeptidase activity"/>
    <property type="evidence" value="ECO:0007669"/>
    <property type="project" value="UniProtKB-ARBA"/>
</dbReference>
<dbReference type="NCBIfam" id="NF003075">
    <property type="entry name" value="PRK03996.1"/>
    <property type="match status" value="1"/>
</dbReference>
<keyword evidence="5" id="KW-0378">Hydrolase</keyword>
<dbReference type="InterPro" id="IPR023332">
    <property type="entry name" value="Proteasome_alpha-type"/>
</dbReference>
<comment type="caution">
    <text evidence="5">The sequence shown here is derived from an EMBL/GenBank/DDBJ whole genome shotgun (WGS) entry which is preliminary data.</text>
</comment>
<dbReference type="SMART" id="SM00948">
    <property type="entry name" value="Proteasome_A_N"/>
    <property type="match status" value="1"/>
</dbReference>
<dbReference type="EMBL" id="RCOS01000113">
    <property type="protein sequence ID" value="RSN73588.1"/>
    <property type="molecule type" value="Genomic_DNA"/>
</dbReference>
<dbReference type="PROSITE" id="PS51475">
    <property type="entry name" value="PROTEASOME_ALPHA_2"/>
    <property type="match status" value="1"/>
</dbReference>